<feature type="non-terminal residue" evidence="1">
    <location>
        <position position="1"/>
    </location>
</feature>
<dbReference type="EMBL" id="LXQA011235382">
    <property type="protein sequence ID" value="MCI90117.1"/>
    <property type="molecule type" value="Genomic_DNA"/>
</dbReference>
<dbReference type="AlphaFoldDB" id="A0A392VQF2"/>
<protein>
    <submittedName>
        <fullName evidence="1">Uncharacterized protein</fullName>
    </submittedName>
</protein>
<accession>A0A392VQF2</accession>
<dbReference type="Proteomes" id="UP000265520">
    <property type="component" value="Unassembled WGS sequence"/>
</dbReference>
<comment type="caution">
    <text evidence="1">The sequence shown here is derived from an EMBL/GenBank/DDBJ whole genome shotgun (WGS) entry which is preliminary data.</text>
</comment>
<sequence length="39" mass="4842">YIDMEKLFQYPSSRIHGELIAFMKRFEKIEIWDFTHFAC</sequence>
<evidence type="ECO:0000313" key="2">
    <source>
        <dbReference type="Proteomes" id="UP000265520"/>
    </source>
</evidence>
<evidence type="ECO:0000313" key="1">
    <source>
        <dbReference type="EMBL" id="MCI90117.1"/>
    </source>
</evidence>
<reference evidence="1 2" key="1">
    <citation type="journal article" date="2018" name="Front. Plant Sci.">
        <title>Red Clover (Trifolium pratense) and Zigzag Clover (T. medium) - A Picture of Genomic Similarities and Differences.</title>
        <authorList>
            <person name="Dluhosova J."/>
            <person name="Istvanek J."/>
            <person name="Nedelnik J."/>
            <person name="Repkova J."/>
        </authorList>
    </citation>
    <scope>NUCLEOTIDE SEQUENCE [LARGE SCALE GENOMIC DNA]</scope>
    <source>
        <strain evidence="2">cv. 10/8</strain>
        <tissue evidence="1">Leaf</tissue>
    </source>
</reference>
<proteinExistence type="predicted"/>
<organism evidence="1 2">
    <name type="scientific">Trifolium medium</name>
    <dbReference type="NCBI Taxonomy" id="97028"/>
    <lineage>
        <taxon>Eukaryota</taxon>
        <taxon>Viridiplantae</taxon>
        <taxon>Streptophyta</taxon>
        <taxon>Embryophyta</taxon>
        <taxon>Tracheophyta</taxon>
        <taxon>Spermatophyta</taxon>
        <taxon>Magnoliopsida</taxon>
        <taxon>eudicotyledons</taxon>
        <taxon>Gunneridae</taxon>
        <taxon>Pentapetalae</taxon>
        <taxon>rosids</taxon>
        <taxon>fabids</taxon>
        <taxon>Fabales</taxon>
        <taxon>Fabaceae</taxon>
        <taxon>Papilionoideae</taxon>
        <taxon>50 kb inversion clade</taxon>
        <taxon>NPAAA clade</taxon>
        <taxon>Hologalegina</taxon>
        <taxon>IRL clade</taxon>
        <taxon>Trifolieae</taxon>
        <taxon>Trifolium</taxon>
    </lineage>
</organism>
<keyword evidence="2" id="KW-1185">Reference proteome</keyword>
<name>A0A392VQF2_9FABA</name>